<dbReference type="InterPro" id="IPR000725">
    <property type="entry name" value="Olfact_rcpt"/>
</dbReference>
<evidence type="ECO:0000256" key="2">
    <source>
        <dbReference type="ARBA" id="ARBA00022692"/>
    </source>
</evidence>
<dbReference type="Pfam" id="PF13853">
    <property type="entry name" value="7tm_4"/>
    <property type="match status" value="1"/>
</dbReference>
<proteinExistence type="predicted"/>
<accession>A0A8D0GGF9</accession>
<keyword evidence="7" id="KW-0675">Receptor</keyword>
<evidence type="ECO:0000256" key="7">
    <source>
        <dbReference type="ARBA" id="ARBA00023170"/>
    </source>
</evidence>
<dbReference type="AlphaFoldDB" id="A0A8D0GGF9"/>
<dbReference type="GO" id="GO:0005886">
    <property type="term" value="C:plasma membrane"/>
    <property type="evidence" value="ECO:0007669"/>
    <property type="project" value="UniProtKB-ARBA"/>
</dbReference>
<dbReference type="FunFam" id="1.20.1070.10:FF:000007">
    <property type="entry name" value="Olfactory receptor"/>
    <property type="match status" value="1"/>
</dbReference>
<reference evidence="11" key="2">
    <citation type="submission" date="2025-09" db="UniProtKB">
        <authorList>
            <consortium name="Ensembl"/>
        </authorList>
    </citation>
    <scope>IDENTIFICATION</scope>
</reference>
<keyword evidence="2 9" id="KW-0812">Transmembrane</keyword>
<feature type="transmembrane region" description="Helical" evidence="9">
    <location>
        <begin position="238"/>
        <end position="261"/>
    </location>
</feature>
<evidence type="ECO:0000256" key="5">
    <source>
        <dbReference type="ARBA" id="ARBA00023040"/>
    </source>
</evidence>
<dbReference type="Ensembl" id="ENSSPUT00000005875.1">
    <property type="protein sequence ID" value="ENSSPUP00000005525.1"/>
    <property type="gene ID" value="ENSSPUG00000004257.1"/>
</dbReference>
<dbReference type="OMA" id="FTVIPQM"/>
<dbReference type="Proteomes" id="UP000694392">
    <property type="component" value="Unplaced"/>
</dbReference>
<dbReference type="PANTHER" id="PTHR48002">
    <property type="entry name" value="OLFACTORY RECEPTOR"/>
    <property type="match status" value="1"/>
</dbReference>
<evidence type="ECO:0000256" key="4">
    <source>
        <dbReference type="ARBA" id="ARBA00022989"/>
    </source>
</evidence>
<evidence type="ECO:0000313" key="12">
    <source>
        <dbReference type="Proteomes" id="UP000694392"/>
    </source>
</evidence>
<keyword evidence="4 9" id="KW-1133">Transmembrane helix</keyword>
<dbReference type="GeneTree" id="ENSGT00940000165513"/>
<evidence type="ECO:0000256" key="1">
    <source>
        <dbReference type="ARBA" id="ARBA00004141"/>
    </source>
</evidence>
<dbReference type="PRINTS" id="PR00237">
    <property type="entry name" value="GPCRRHODOPSN"/>
</dbReference>
<feature type="transmembrane region" description="Helical" evidence="9">
    <location>
        <begin position="205"/>
        <end position="226"/>
    </location>
</feature>
<evidence type="ECO:0000259" key="10">
    <source>
        <dbReference type="PROSITE" id="PS50262"/>
    </source>
</evidence>
<dbReference type="Gene3D" id="1.20.1070.10">
    <property type="entry name" value="Rhodopsin 7-helix transmembrane proteins"/>
    <property type="match status" value="1"/>
</dbReference>
<keyword evidence="3" id="KW-0552">Olfaction</keyword>
<sequence length="312" mass="35440">MDPGNLTSTVTEFILLGLTDNPALKHFLFMLFLIVYLITWLGNLTIIITVISDHQLHTPMYFLLANLAFLDVSDSSVNAPKVLSTLLSRSKTILLKECIMQMFFFHFIAGAMTAFLTVMAVDRYVAIHKPLHYLVIMNRGVCVVLVIGSWLGGFTHSIVQIALIMKLPFCGPNVLDNFYCDVPQVIKLACTDTYLVQWLMVSNSGFLVIIIFVGLLISYMLILIKIRKYVTEGKRKALATCGAQIMVVCLIFLPSIFVYAWPFQKFAMDKMASLIYTIFTPMLNPLIYTLRNAEMKMAIRRLLNRILYFMNS</sequence>
<dbReference type="PROSITE" id="PS50262">
    <property type="entry name" value="G_PROTEIN_RECEP_F1_2"/>
    <property type="match status" value="1"/>
</dbReference>
<keyword evidence="12" id="KW-1185">Reference proteome</keyword>
<feature type="transmembrane region" description="Helical" evidence="9">
    <location>
        <begin position="273"/>
        <end position="291"/>
    </location>
</feature>
<dbReference type="GO" id="GO:0004984">
    <property type="term" value="F:olfactory receptor activity"/>
    <property type="evidence" value="ECO:0007669"/>
    <property type="project" value="InterPro"/>
</dbReference>
<dbReference type="SUPFAM" id="SSF81321">
    <property type="entry name" value="Family A G protein-coupled receptor-like"/>
    <property type="match status" value="1"/>
</dbReference>
<keyword evidence="8" id="KW-0807">Transducer</keyword>
<evidence type="ECO:0000256" key="3">
    <source>
        <dbReference type="ARBA" id="ARBA00022725"/>
    </source>
</evidence>
<feature type="transmembrane region" description="Helical" evidence="9">
    <location>
        <begin position="141"/>
        <end position="165"/>
    </location>
</feature>
<dbReference type="InterPro" id="IPR050427">
    <property type="entry name" value="Olfactory_Receptors"/>
</dbReference>
<keyword evidence="5" id="KW-0297">G-protein coupled receptor</keyword>
<reference evidence="11" key="1">
    <citation type="submission" date="2025-08" db="UniProtKB">
        <authorList>
            <consortium name="Ensembl"/>
        </authorList>
    </citation>
    <scope>IDENTIFICATION</scope>
</reference>
<protein>
    <recommendedName>
        <fullName evidence="10">G-protein coupled receptors family 1 profile domain-containing protein</fullName>
    </recommendedName>
</protein>
<keyword evidence="3" id="KW-0716">Sensory transduction</keyword>
<keyword evidence="6 9" id="KW-0472">Membrane</keyword>
<name>A0A8D0GGF9_SPHPU</name>
<dbReference type="PRINTS" id="PR00245">
    <property type="entry name" value="OLFACTORYR"/>
</dbReference>
<feature type="transmembrane region" description="Helical" evidence="9">
    <location>
        <begin position="27"/>
        <end position="48"/>
    </location>
</feature>
<evidence type="ECO:0000256" key="9">
    <source>
        <dbReference type="SAM" id="Phobius"/>
    </source>
</evidence>
<feature type="transmembrane region" description="Helical" evidence="9">
    <location>
        <begin position="99"/>
        <end position="121"/>
    </location>
</feature>
<dbReference type="InterPro" id="IPR000276">
    <property type="entry name" value="GPCR_Rhodpsn"/>
</dbReference>
<evidence type="ECO:0000313" key="11">
    <source>
        <dbReference type="Ensembl" id="ENSSPUP00000005525.1"/>
    </source>
</evidence>
<dbReference type="CDD" id="cd15936">
    <property type="entry name" value="7tmA_OR4D-like"/>
    <property type="match status" value="1"/>
</dbReference>
<evidence type="ECO:0000256" key="6">
    <source>
        <dbReference type="ARBA" id="ARBA00023136"/>
    </source>
</evidence>
<dbReference type="InterPro" id="IPR017452">
    <property type="entry name" value="GPCR_Rhodpsn_7TM"/>
</dbReference>
<feature type="domain" description="G-protein coupled receptors family 1 profile" evidence="10">
    <location>
        <begin position="42"/>
        <end position="288"/>
    </location>
</feature>
<organism evidence="11 12">
    <name type="scientific">Sphenodon punctatus</name>
    <name type="common">Tuatara</name>
    <name type="synonym">Hatteria punctata</name>
    <dbReference type="NCBI Taxonomy" id="8508"/>
    <lineage>
        <taxon>Eukaryota</taxon>
        <taxon>Metazoa</taxon>
        <taxon>Chordata</taxon>
        <taxon>Craniata</taxon>
        <taxon>Vertebrata</taxon>
        <taxon>Euteleostomi</taxon>
        <taxon>Lepidosauria</taxon>
        <taxon>Sphenodontia</taxon>
        <taxon>Sphenodontidae</taxon>
        <taxon>Sphenodon</taxon>
    </lineage>
</organism>
<dbReference type="GO" id="GO:0004930">
    <property type="term" value="F:G protein-coupled receptor activity"/>
    <property type="evidence" value="ECO:0007669"/>
    <property type="project" value="UniProtKB-KW"/>
</dbReference>
<evidence type="ECO:0000256" key="8">
    <source>
        <dbReference type="ARBA" id="ARBA00023224"/>
    </source>
</evidence>
<comment type="subcellular location">
    <subcellularLocation>
        <location evidence="1">Membrane</location>
        <topology evidence="1">Multi-pass membrane protein</topology>
    </subcellularLocation>
</comment>